<gene>
    <name evidence="8" type="ORF">Amac_078620</name>
</gene>
<dbReference type="InterPro" id="IPR018483">
    <property type="entry name" value="Carb_kinase_FGGY_CS"/>
</dbReference>
<dbReference type="InterPro" id="IPR000577">
    <property type="entry name" value="Carb_kinase_FGGY"/>
</dbReference>
<dbReference type="Pfam" id="PF00370">
    <property type="entry name" value="FGGY_N"/>
    <property type="match status" value="1"/>
</dbReference>
<organism evidence="8 9">
    <name type="scientific">Acrocarpospora macrocephala</name>
    <dbReference type="NCBI Taxonomy" id="150177"/>
    <lineage>
        <taxon>Bacteria</taxon>
        <taxon>Bacillati</taxon>
        <taxon>Actinomycetota</taxon>
        <taxon>Actinomycetes</taxon>
        <taxon>Streptosporangiales</taxon>
        <taxon>Streptosporangiaceae</taxon>
        <taxon>Acrocarpospora</taxon>
    </lineage>
</organism>
<dbReference type="GO" id="GO:0016773">
    <property type="term" value="F:phosphotransferase activity, alcohol group as acceptor"/>
    <property type="evidence" value="ECO:0007669"/>
    <property type="project" value="InterPro"/>
</dbReference>
<feature type="domain" description="Carbohydrate kinase FGGY C-terminal" evidence="7">
    <location>
        <begin position="259"/>
        <end position="443"/>
    </location>
</feature>
<keyword evidence="9" id="KW-1185">Reference proteome</keyword>
<dbReference type="InterPro" id="IPR018484">
    <property type="entry name" value="FGGY_N"/>
</dbReference>
<keyword evidence="3 5" id="KW-0808">Transferase</keyword>
<dbReference type="Gene3D" id="3.30.420.40">
    <property type="match status" value="2"/>
</dbReference>
<comment type="caution">
    <text evidence="8">The sequence shown here is derived from an EMBL/GenBank/DDBJ whole genome shotgun (WGS) entry which is preliminary data.</text>
</comment>
<dbReference type="InterPro" id="IPR043129">
    <property type="entry name" value="ATPase_NBD"/>
</dbReference>
<dbReference type="AlphaFoldDB" id="A0A5M3WXR5"/>
<name>A0A5M3WXR5_9ACTN</name>
<dbReference type="PIRSF" id="PIRSF000538">
    <property type="entry name" value="GlpK"/>
    <property type="match status" value="1"/>
</dbReference>
<dbReference type="OrthoDB" id="9782710at2"/>
<dbReference type="InterPro" id="IPR050406">
    <property type="entry name" value="FGGY_Carb_Kinase"/>
</dbReference>
<dbReference type="PANTHER" id="PTHR43095">
    <property type="entry name" value="SUGAR KINASE"/>
    <property type="match status" value="1"/>
</dbReference>
<dbReference type="SUPFAM" id="SSF53067">
    <property type="entry name" value="Actin-like ATPase domain"/>
    <property type="match status" value="2"/>
</dbReference>
<keyword evidence="2" id="KW-0859">Xylose metabolism</keyword>
<feature type="domain" description="Carbohydrate kinase FGGY N-terminal" evidence="6">
    <location>
        <begin position="3"/>
        <end position="247"/>
    </location>
</feature>
<evidence type="ECO:0000256" key="5">
    <source>
        <dbReference type="RuleBase" id="RU003733"/>
    </source>
</evidence>
<evidence type="ECO:0000313" key="8">
    <source>
        <dbReference type="EMBL" id="GES14265.1"/>
    </source>
</evidence>
<accession>A0A5M3WXR5</accession>
<evidence type="ECO:0000313" key="9">
    <source>
        <dbReference type="Proteomes" id="UP000331127"/>
    </source>
</evidence>
<dbReference type="PROSITE" id="PS00445">
    <property type="entry name" value="FGGY_KINASES_2"/>
    <property type="match status" value="1"/>
</dbReference>
<evidence type="ECO:0000256" key="1">
    <source>
        <dbReference type="ARBA" id="ARBA00009156"/>
    </source>
</evidence>
<dbReference type="PANTHER" id="PTHR43095:SF5">
    <property type="entry name" value="XYLULOSE KINASE"/>
    <property type="match status" value="1"/>
</dbReference>
<dbReference type="EMBL" id="BLAE01000056">
    <property type="protein sequence ID" value="GES14265.1"/>
    <property type="molecule type" value="Genomic_DNA"/>
</dbReference>
<dbReference type="RefSeq" id="WP_155359448.1">
    <property type="nucleotide sequence ID" value="NZ_BAAAHL010000058.1"/>
</dbReference>
<dbReference type="Proteomes" id="UP000331127">
    <property type="component" value="Unassembled WGS sequence"/>
</dbReference>
<evidence type="ECO:0000259" key="7">
    <source>
        <dbReference type="Pfam" id="PF02782"/>
    </source>
</evidence>
<evidence type="ECO:0000259" key="6">
    <source>
        <dbReference type="Pfam" id="PF00370"/>
    </source>
</evidence>
<keyword evidence="4 5" id="KW-0418">Kinase</keyword>
<evidence type="ECO:0000256" key="4">
    <source>
        <dbReference type="ARBA" id="ARBA00022777"/>
    </source>
</evidence>
<dbReference type="CDD" id="cd07808">
    <property type="entry name" value="ASKHA_NBD_FGGY_EcXK-like"/>
    <property type="match status" value="1"/>
</dbReference>
<comment type="similarity">
    <text evidence="1 5">Belongs to the FGGY kinase family.</text>
</comment>
<dbReference type="InterPro" id="IPR018485">
    <property type="entry name" value="FGGY_C"/>
</dbReference>
<sequence>MSYVMGVDVGSQSVKGVLLDPDGRQVAAGGHGYPMSHPAAGWAEQDPLDWYGGLAEVSRRLVKTAGIRPGEVGHLCLASQVDGVVVTEADLTPRRPAIIWLDCRATAEAAELAERVGADRIFAITGLNADALHVAPKIAWLRRHEPEVLRLASALLPVGGWLLAKLTGVLAQDPANASSTMLFDVTSGNWSDELLAAMSLDPALLGAVRPSTEVAGTLTATAAGDLGLSTGCRVLVGTGDEHAASVGAGAVRPGIVADVAGTAEPVTVTARTPVFDPTRLVETHAHALPGLLLVENPGFVSGGCTLWLAGTILGLDQGTLIGRASTVPAGSDGALFLPTLSGATTPVWDDRMRGVFAGLSMNHGPAHLARAVIEGCVYALRDIVDRLGELGLLTADSEIRVVGGGARSALWLQIKADVLNRPVRAVRRLDGAASGAALLAGLTAGTFDSVEDAVERGVDLDPQPYLPDPHRAEIYTHGHAAYRRLFYATREAMS</sequence>
<reference evidence="8 9" key="1">
    <citation type="submission" date="2019-10" db="EMBL/GenBank/DDBJ databases">
        <title>Whole genome shotgun sequence of Acrocarpospora macrocephala NBRC 16266.</title>
        <authorList>
            <person name="Ichikawa N."/>
            <person name="Kimura A."/>
            <person name="Kitahashi Y."/>
            <person name="Komaki H."/>
            <person name="Oguchi A."/>
        </authorList>
    </citation>
    <scope>NUCLEOTIDE SEQUENCE [LARGE SCALE GENOMIC DNA]</scope>
    <source>
        <strain evidence="8 9">NBRC 16266</strain>
    </source>
</reference>
<protein>
    <submittedName>
        <fullName evidence="8">Xylulokinase</fullName>
    </submittedName>
</protein>
<evidence type="ECO:0000256" key="2">
    <source>
        <dbReference type="ARBA" id="ARBA00022629"/>
    </source>
</evidence>
<dbReference type="GO" id="GO:0042732">
    <property type="term" value="P:D-xylose metabolic process"/>
    <property type="evidence" value="ECO:0007669"/>
    <property type="project" value="UniProtKB-KW"/>
</dbReference>
<proteinExistence type="inferred from homology"/>
<dbReference type="Pfam" id="PF02782">
    <property type="entry name" value="FGGY_C"/>
    <property type="match status" value="1"/>
</dbReference>
<evidence type="ECO:0000256" key="3">
    <source>
        <dbReference type="ARBA" id="ARBA00022679"/>
    </source>
</evidence>
<dbReference type="GO" id="GO:0016301">
    <property type="term" value="F:kinase activity"/>
    <property type="evidence" value="ECO:0007669"/>
    <property type="project" value="UniProtKB-KW"/>
</dbReference>
<keyword evidence="2" id="KW-0119">Carbohydrate metabolism</keyword>